<evidence type="ECO:0000259" key="4">
    <source>
        <dbReference type="Pfam" id="PF00582"/>
    </source>
</evidence>
<protein>
    <submittedName>
        <fullName evidence="5">Universal stress protein UspA</fullName>
    </submittedName>
</protein>
<reference evidence="5 6" key="1">
    <citation type="submission" date="2017-05" db="EMBL/GenBank/DDBJ databases">
        <title>Biotechnological potential of actinobacteria isolated from South African environments.</title>
        <authorList>
            <person name="Le Roes-Hill M."/>
            <person name="Prins A."/>
            <person name="Durrell K.A."/>
        </authorList>
    </citation>
    <scope>NUCLEOTIDE SEQUENCE [LARGE SCALE GENOMIC DNA]</scope>
    <source>
        <strain evidence="5">BS2</strain>
    </source>
</reference>
<dbReference type="InterPro" id="IPR006015">
    <property type="entry name" value="Universal_stress_UspA"/>
</dbReference>
<comment type="caution">
    <text evidence="5">The sequence shown here is derived from an EMBL/GenBank/DDBJ whole genome shotgun (WGS) entry which is preliminary data.</text>
</comment>
<dbReference type="PANTHER" id="PTHR46268:SF27">
    <property type="entry name" value="UNIVERSAL STRESS PROTEIN RV2623"/>
    <property type="match status" value="1"/>
</dbReference>
<dbReference type="InterPro" id="IPR006016">
    <property type="entry name" value="UspA"/>
</dbReference>
<keyword evidence="3" id="KW-0067">ATP-binding</keyword>
<name>A0A243QBK6_9ACTN</name>
<comment type="similarity">
    <text evidence="1">Belongs to the universal stress protein A family.</text>
</comment>
<dbReference type="AlphaFoldDB" id="A0A243QBK6"/>
<dbReference type="STRING" id="417102.CA982_09980"/>
<dbReference type="RefSeq" id="WP_086535238.1">
    <property type="nucleotide sequence ID" value="NZ_NGFO01000009.1"/>
</dbReference>
<gene>
    <name evidence="5" type="ORF">CA982_09980</name>
</gene>
<evidence type="ECO:0000256" key="2">
    <source>
        <dbReference type="ARBA" id="ARBA00022741"/>
    </source>
</evidence>
<proteinExistence type="inferred from homology"/>
<feature type="domain" description="UspA" evidence="4">
    <location>
        <begin position="148"/>
        <end position="286"/>
    </location>
</feature>
<dbReference type="PANTHER" id="PTHR46268">
    <property type="entry name" value="STRESS RESPONSE PROTEIN NHAX"/>
    <property type="match status" value="1"/>
</dbReference>
<evidence type="ECO:0000256" key="3">
    <source>
        <dbReference type="ARBA" id="ARBA00022840"/>
    </source>
</evidence>
<dbReference type="Pfam" id="PF00582">
    <property type="entry name" value="Usp"/>
    <property type="match status" value="2"/>
</dbReference>
<evidence type="ECO:0000313" key="5">
    <source>
        <dbReference type="EMBL" id="OUC79104.1"/>
    </source>
</evidence>
<dbReference type="SUPFAM" id="SSF52402">
    <property type="entry name" value="Adenine nucleotide alpha hydrolases-like"/>
    <property type="match status" value="2"/>
</dbReference>
<dbReference type="Proteomes" id="UP000194632">
    <property type="component" value="Unassembled WGS sequence"/>
</dbReference>
<keyword evidence="2" id="KW-0547">Nucleotide-binding</keyword>
<dbReference type="Gene3D" id="3.40.50.620">
    <property type="entry name" value="HUPs"/>
    <property type="match status" value="2"/>
</dbReference>
<sequence>MNAILVGVDGSDAATGAVRWAARTAAAEGLDLKVVGAYDVSTSDYAPGLIIPQDVVDAIRQDASDAVHAAADAAKDVAPGVTVATSIVDGDATRVLLELGKDAAMIVVGTRRLGSVKGLFLGSVSTSVAAHAHGRVTVVAAEGSDSGPVVVGVDGSPVSDAAVAEAFRQASLRNVPLRAVHTWTPLDADALHGYGIGADEVARMTQDAVEVLAERLAGYAQDYPDVTIERSVLPEEPAKALLDAAGADASLLVVGSRGRGGFRGLLLGSTSQKVMHNAECPVMVVRA</sequence>
<dbReference type="GO" id="GO:0005524">
    <property type="term" value="F:ATP binding"/>
    <property type="evidence" value="ECO:0007669"/>
    <property type="project" value="UniProtKB-KW"/>
</dbReference>
<accession>A0A243QBK6</accession>
<keyword evidence="6" id="KW-1185">Reference proteome</keyword>
<dbReference type="OrthoDB" id="3174546at2"/>
<feature type="domain" description="UspA" evidence="4">
    <location>
        <begin position="3"/>
        <end position="139"/>
    </location>
</feature>
<evidence type="ECO:0000313" key="6">
    <source>
        <dbReference type="Proteomes" id="UP000194632"/>
    </source>
</evidence>
<evidence type="ECO:0000256" key="1">
    <source>
        <dbReference type="ARBA" id="ARBA00008791"/>
    </source>
</evidence>
<dbReference type="InterPro" id="IPR014729">
    <property type="entry name" value="Rossmann-like_a/b/a_fold"/>
</dbReference>
<dbReference type="PRINTS" id="PR01438">
    <property type="entry name" value="UNVRSLSTRESS"/>
</dbReference>
<organism evidence="5 6">
    <name type="scientific">Gordonia lacunae</name>
    <dbReference type="NCBI Taxonomy" id="417102"/>
    <lineage>
        <taxon>Bacteria</taxon>
        <taxon>Bacillati</taxon>
        <taxon>Actinomycetota</taxon>
        <taxon>Actinomycetes</taxon>
        <taxon>Mycobacteriales</taxon>
        <taxon>Gordoniaceae</taxon>
        <taxon>Gordonia</taxon>
    </lineage>
</organism>
<dbReference type="EMBL" id="NGFO01000009">
    <property type="protein sequence ID" value="OUC79104.1"/>
    <property type="molecule type" value="Genomic_DNA"/>
</dbReference>